<dbReference type="RefSeq" id="WP_104002356.1">
    <property type="nucleotide sequence ID" value="NZ_FNVQ01000001.1"/>
</dbReference>
<evidence type="ECO:0000313" key="2">
    <source>
        <dbReference type="EMBL" id="SEG13280.1"/>
    </source>
</evidence>
<keyword evidence="1" id="KW-0812">Transmembrane</keyword>
<dbReference type="AlphaFoldDB" id="A0A1H5XPJ9"/>
<dbReference type="Proteomes" id="UP000236745">
    <property type="component" value="Unassembled WGS sequence"/>
</dbReference>
<name>A0A1H5XPJ9_9GAMM</name>
<feature type="transmembrane region" description="Helical" evidence="1">
    <location>
        <begin position="127"/>
        <end position="148"/>
    </location>
</feature>
<organism evidence="2 3">
    <name type="scientific">Marinobacterium lutimaris</name>
    <dbReference type="NCBI Taxonomy" id="568106"/>
    <lineage>
        <taxon>Bacteria</taxon>
        <taxon>Pseudomonadati</taxon>
        <taxon>Pseudomonadota</taxon>
        <taxon>Gammaproteobacteria</taxon>
        <taxon>Oceanospirillales</taxon>
        <taxon>Oceanospirillaceae</taxon>
        <taxon>Marinobacterium</taxon>
    </lineage>
</organism>
<evidence type="ECO:0000313" key="3">
    <source>
        <dbReference type="Proteomes" id="UP000236745"/>
    </source>
</evidence>
<sequence>MSDGKKCLKCGFVNQQEEAEACPDCGAYYAKVEAHLNNTQSNKPDPRPSAGPSQLEKFSKALVAAKEAPAKAKAEARQSQNTLVRNYKGKQEEAFVEFQKDAALLEAEGFEPVNQVWIPGSWGCGSFLVALALCLLIIGILVFIYMIIVKPAGTLTVTYRRKSHSQDSAA</sequence>
<evidence type="ECO:0000256" key="1">
    <source>
        <dbReference type="SAM" id="Phobius"/>
    </source>
</evidence>
<keyword evidence="1" id="KW-1133">Transmembrane helix</keyword>
<dbReference type="EMBL" id="FNVQ01000001">
    <property type="protein sequence ID" value="SEG13280.1"/>
    <property type="molecule type" value="Genomic_DNA"/>
</dbReference>
<dbReference type="OrthoDB" id="9801221at2"/>
<keyword evidence="1" id="KW-0472">Membrane</keyword>
<protein>
    <submittedName>
        <fullName evidence="2">Uncharacterized protein</fullName>
    </submittedName>
</protein>
<keyword evidence="3" id="KW-1185">Reference proteome</keyword>
<gene>
    <name evidence="2" type="ORF">SAMN05444390_1011448</name>
</gene>
<reference evidence="2 3" key="1">
    <citation type="submission" date="2016-10" db="EMBL/GenBank/DDBJ databases">
        <authorList>
            <person name="de Groot N.N."/>
        </authorList>
    </citation>
    <scope>NUCLEOTIDE SEQUENCE [LARGE SCALE GENOMIC DNA]</scope>
    <source>
        <strain evidence="2 3">DSM 22012</strain>
    </source>
</reference>
<proteinExistence type="predicted"/>
<accession>A0A1H5XPJ9</accession>